<evidence type="ECO:0000256" key="1">
    <source>
        <dbReference type="ARBA" id="ARBA00004651"/>
    </source>
</evidence>
<evidence type="ECO:0000256" key="5">
    <source>
        <dbReference type="ARBA" id="ARBA00022692"/>
    </source>
</evidence>
<accession>A0ABX8SGG5</accession>
<dbReference type="EMBL" id="CP079216">
    <property type="protein sequence ID" value="QXT62498.1"/>
    <property type="molecule type" value="Genomic_DNA"/>
</dbReference>
<organism evidence="10 11">
    <name type="scientific">Tessaracoccus palaemonis</name>
    <dbReference type="NCBI Taxonomy" id="2829499"/>
    <lineage>
        <taxon>Bacteria</taxon>
        <taxon>Bacillati</taxon>
        <taxon>Actinomycetota</taxon>
        <taxon>Actinomycetes</taxon>
        <taxon>Propionibacteriales</taxon>
        <taxon>Propionibacteriaceae</taxon>
        <taxon>Tessaracoccus</taxon>
    </lineage>
</organism>
<sequence>MKAPTRIGAVVVKEFRHLGRDPRMLAAVVLLPILLLVLFSYALSFDIRSVSTIVIDQDQSATSQRYLQGYEQSDFFDVVARGSSMTDADEAFATSTAKVAVIIPAGFERTIQAGGHAEVAVLVDGTEPNSARVGRSYSVAINQLSSTAMTREWAESQGIDVSGVGTLDARIRTWYNPDQRSSDFLIPGLMVVILAIVTIQQTAVTLVRERTLGTEEQLEVSPMHKLELMIGKLIPWTLLALVDVVVIVAIGVLVLGVPLRGSVAALAVGAALFILASLGMGLAVSAVAPTEDTANIAAMMIALLPSFMLSGFVFPLNQMPVVLQWISAVLPARYMVSLSRGVFLKGAGFAELWPDLLALAFAATVLIAVSTVMYSRKARR</sequence>
<feature type="transmembrane region" description="Helical" evidence="8">
    <location>
        <begin position="294"/>
        <end position="314"/>
    </location>
</feature>
<keyword evidence="6 8" id="KW-1133">Transmembrane helix</keyword>
<evidence type="ECO:0000256" key="4">
    <source>
        <dbReference type="ARBA" id="ARBA00022475"/>
    </source>
</evidence>
<feature type="domain" description="ABC transmembrane type-2" evidence="9">
    <location>
        <begin position="133"/>
        <end position="377"/>
    </location>
</feature>
<feature type="transmembrane region" description="Helical" evidence="8">
    <location>
        <begin position="233"/>
        <end position="256"/>
    </location>
</feature>
<evidence type="ECO:0000256" key="8">
    <source>
        <dbReference type="SAM" id="Phobius"/>
    </source>
</evidence>
<dbReference type="Proteomes" id="UP000824504">
    <property type="component" value="Chromosome"/>
</dbReference>
<keyword evidence="11" id="KW-1185">Reference proteome</keyword>
<dbReference type="InterPro" id="IPR051449">
    <property type="entry name" value="ABC-2_transporter_component"/>
</dbReference>
<keyword evidence="5 8" id="KW-0812">Transmembrane</keyword>
<reference evidence="10 11" key="1">
    <citation type="submission" date="2021-07" db="EMBL/GenBank/DDBJ databases">
        <title>complete genome sequencing of Tessaracoccus sp.J1M15.</title>
        <authorList>
            <person name="Bae J.-W."/>
            <person name="Kim D.-y."/>
        </authorList>
    </citation>
    <scope>NUCLEOTIDE SEQUENCE [LARGE SCALE GENOMIC DNA]</scope>
    <source>
        <strain evidence="10 11">J1M15</strain>
    </source>
</reference>
<feature type="transmembrane region" description="Helical" evidence="8">
    <location>
        <begin position="321"/>
        <end position="336"/>
    </location>
</feature>
<gene>
    <name evidence="10" type="ORF">KDB89_12240</name>
</gene>
<evidence type="ECO:0000256" key="6">
    <source>
        <dbReference type="ARBA" id="ARBA00022989"/>
    </source>
</evidence>
<feature type="transmembrane region" description="Helical" evidence="8">
    <location>
        <begin position="184"/>
        <end position="203"/>
    </location>
</feature>
<evidence type="ECO:0000313" key="10">
    <source>
        <dbReference type="EMBL" id="QXT62498.1"/>
    </source>
</evidence>
<protein>
    <submittedName>
        <fullName evidence="10">ABC transporter permease</fullName>
    </submittedName>
</protein>
<keyword evidence="7 8" id="KW-0472">Membrane</keyword>
<comment type="subcellular location">
    <subcellularLocation>
        <location evidence="1">Cell membrane</location>
        <topology evidence="1">Multi-pass membrane protein</topology>
    </subcellularLocation>
</comment>
<feature type="transmembrane region" description="Helical" evidence="8">
    <location>
        <begin position="24"/>
        <end position="43"/>
    </location>
</feature>
<dbReference type="RefSeq" id="WP_219081429.1">
    <property type="nucleotide sequence ID" value="NZ_CP079216.1"/>
</dbReference>
<dbReference type="PANTHER" id="PTHR30294:SF29">
    <property type="entry name" value="MULTIDRUG ABC TRANSPORTER PERMEASE YBHS-RELATED"/>
    <property type="match status" value="1"/>
</dbReference>
<keyword evidence="3" id="KW-0813">Transport</keyword>
<proteinExistence type="inferred from homology"/>
<dbReference type="Pfam" id="PF12698">
    <property type="entry name" value="ABC2_membrane_3"/>
    <property type="match status" value="1"/>
</dbReference>
<dbReference type="InterPro" id="IPR013525">
    <property type="entry name" value="ABC2_TM"/>
</dbReference>
<evidence type="ECO:0000313" key="11">
    <source>
        <dbReference type="Proteomes" id="UP000824504"/>
    </source>
</evidence>
<evidence type="ECO:0000256" key="7">
    <source>
        <dbReference type="ARBA" id="ARBA00023136"/>
    </source>
</evidence>
<dbReference type="PROSITE" id="PS51012">
    <property type="entry name" value="ABC_TM2"/>
    <property type="match status" value="1"/>
</dbReference>
<dbReference type="InterPro" id="IPR047817">
    <property type="entry name" value="ABC2_TM_bact-type"/>
</dbReference>
<feature type="transmembrane region" description="Helical" evidence="8">
    <location>
        <begin position="356"/>
        <end position="374"/>
    </location>
</feature>
<dbReference type="PANTHER" id="PTHR30294">
    <property type="entry name" value="MEMBRANE COMPONENT OF ABC TRANSPORTER YHHJ-RELATED"/>
    <property type="match status" value="1"/>
</dbReference>
<name>A0ABX8SGG5_9ACTN</name>
<evidence type="ECO:0000259" key="9">
    <source>
        <dbReference type="PROSITE" id="PS51012"/>
    </source>
</evidence>
<comment type="similarity">
    <text evidence="2">Belongs to the ABC-2 integral membrane protein family.</text>
</comment>
<feature type="transmembrane region" description="Helical" evidence="8">
    <location>
        <begin position="263"/>
        <end position="288"/>
    </location>
</feature>
<evidence type="ECO:0000256" key="2">
    <source>
        <dbReference type="ARBA" id="ARBA00007783"/>
    </source>
</evidence>
<evidence type="ECO:0000256" key="3">
    <source>
        <dbReference type="ARBA" id="ARBA00022448"/>
    </source>
</evidence>
<keyword evidence="4" id="KW-1003">Cell membrane</keyword>